<dbReference type="InterPro" id="IPR025748">
    <property type="entry name" value="PrcB_C_dom"/>
</dbReference>
<keyword evidence="3" id="KW-1185">Reference proteome</keyword>
<dbReference type="AlphaFoldDB" id="A0A1H2V1K6"/>
<dbReference type="Proteomes" id="UP000198828">
    <property type="component" value="Unassembled WGS sequence"/>
</dbReference>
<dbReference type="Pfam" id="PF14343">
    <property type="entry name" value="PrcB_C"/>
    <property type="match status" value="1"/>
</dbReference>
<reference evidence="2 3" key="1">
    <citation type="submission" date="2016-10" db="EMBL/GenBank/DDBJ databases">
        <authorList>
            <person name="de Groot N.N."/>
        </authorList>
    </citation>
    <scope>NUCLEOTIDE SEQUENCE [LARGE SCALE GENOMIC DNA]</scope>
    <source>
        <strain evidence="2 3">DSM 23310</strain>
    </source>
</reference>
<evidence type="ECO:0000313" key="3">
    <source>
        <dbReference type="Proteomes" id="UP000198828"/>
    </source>
</evidence>
<dbReference type="RefSeq" id="WP_093751391.1">
    <property type="nucleotide sequence ID" value="NZ_BSYN01000004.1"/>
</dbReference>
<sequence length="145" mass="16775">MKKKYMFGIIIILILGALFVPKILSKEDKKVKFKVLESSEIPEKIKEILPKYLSEERAITCRLGDEIYVLVTRGEKQTGGYTVNVDKIIMEKKNKDDFDLVVYAKFKDPDANDIVTQSFSYPFTIVKTNLDKMPESIRLEVDYVK</sequence>
<organism evidence="2 3">
    <name type="scientific">Tepidimicrobium xylanilyticum</name>
    <dbReference type="NCBI Taxonomy" id="1123352"/>
    <lineage>
        <taxon>Bacteria</taxon>
        <taxon>Bacillati</taxon>
        <taxon>Bacillota</taxon>
        <taxon>Tissierellia</taxon>
        <taxon>Tissierellales</taxon>
        <taxon>Tepidimicrobiaceae</taxon>
        <taxon>Tepidimicrobium</taxon>
    </lineage>
</organism>
<proteinExistence type="predicted"/>
<name>A0A1H2V1K6_9FIRM</name>
<accession>A0A1H2V1K6</accession>
<gene>
    <name evidence="2" type="ORF">SAMN05660923_00990</name>
</gene>
<protein>
    <submittedName>
        <fullName evidence="2">PrcB C-terminal</fullName>
    </submittedName>
</protein>
<feature type="domain" description="PrcB C-terminal" evidence="1">
    <location>
        <begin position="67"/>
        <end position="128"/>
    </location>
</feature>
<dbReference type="OrthoDB" id="422698at2"/>
<evidence type="ECO:0000259" key="1">
    <source>
        <dbReference type="Pfam" id="PF14343"/>
    </source>
</evidence>
<dbReference type="EMBL" id="FNNG01000003">
    <property type="protein sequence ID" value="SDW62195.1"/>
    <property type="molecule type" value="Genomic_DNA"/>
</dbReference>
<evidence type="ECO:0000313" key="2">
    <source>
        <dbReference type="EMBL" id="SDW62195.1"/>
    </source>
</evidence>